<dbReference type="SUPFAM" id="SSF48208">
    <property type="entry name" value="Six-hairpin glycosidases"/>
    <property type="match status" value="1"/>
</dbReference>
<reference evidence="2 3" key="1">
    <citation type="submission" date="2023-04" db="EMBL/GenBank/DDBJ databases">
        <title>A novel bacteria isolated from coastal sediment.</title>
        <authorList>
            <person name="Liu X.-J."/>
            <person name="Du Z.-J."/>
        </authorList>
    </citation>
    <scope>NUCLEOTIDE SEQUENCE [LARGE SCALE GENOMIC DNA]</scope>
    <source>
        <strain evidence="2 3">SDUM461004</strain>
    </source>
</reference>
<keyword evidence="3" id="KW-1185">Reference proteome</keyword>
<proteinExistence type="predicted"/>
<dbReference type="Pfam" id="PF17389">
    <property type="entry name" value="Bac_rhamnosid6H"/>
    <property type="match status" value="1"/>
</dbReference>
<dbReference type="Proteomes" id="UP001243717">
    <property type="component" value="Unassembled WGS sequence"/>
</dbReference>
<keyword evidence="2" id="KW-0378">Hydrolase</keyword>
<gene>
    <name evidence="2" type="ORF">QEH59_04640</name>
</gene>
<sequence length="697" mass="77623">MIALTAFAGGRYVGGPAGALESVYYIWDVGSGRWVLGPRGQGDVRAPIDIALDVDTSVMAKWRAIGLSGKQHAEGATKPVVALDSRTGQPLSGGAVDWSGVGASYVGAVNELLFDGLVSVDWLVLKGQSGQPFPKHLRVLTTVGERGPWYSVPSAVFSFLPDPQGNELWIPLNHLIASGIKIVVPEEQGEVAWSIGTAQIYGETKMAWSIEGEDPRMSATWWNMWLTFGVAKNQVHQRFDTWWETNRPVDGGMVCIGSNEWLYWGAKKLSWLGENAEARRLEDFIAGNPVDDDGLVWAAPNSPKHLGHSVHYVNNAIYPMAVAHHYLMQRDLRFLNKQDPKTGESILSKARRAMQYSLLQLKGGEGLVVFEDRETDGAPGSHGSNYWDFWLFGHQSAYANALFYESLEKFAELEASLGEEEAAQRYRTLRMQVKERFNSTFWNEKTGRYVGWIDVNGKVHDYGFTFVNQMVLALGLADEYKARRVLAWLDGHRRVEGDDSKGADIYVFGFAARANTIDAQWAKDAINTWNGALSVDPGGNAAFGGQVQNGGAIFYTSYYDLHARKYYATPQNVAQRWRGIVREFYLDQLNRDPANNMGNSDIFGIVREFPESGLVPYYFIDGILGMTPVADGLLFEPELMPEQDHVSVDRLYFNGQKYSVSVRRDITVPSLQAGQIMLPAMGRWLLSLNGKVMEEKI</sequence>
<dbReference type="Gene3D" id="1.50.10.10">
    <property type="match status" value="1"/>
</dbReference>
<comment type="caution">
    <text evidence="2">The sequence shown here is derived from an EMBL/GenBank/DDBJ whole genome shotgun (WGS) entry which is preliminary data.</text>
</comment>
<dbReference type="EMBL" id="JARXIC010000005">
    <property type="protein sequence ID" value="MDQ8193697.1"/>
    <property type="molecule type" value="Genomic_DNA"/>
</dbReference>
<accession>A0ABU1AFU5</accession>
<dbReference type="InterPro" id="IPR035396">
    <property type="entry name" value="Bac_rhamnosid6H"/>
</dbReference>
<organism evidence="2 3">
    <name type="scientific">Thalassobacterium sedimentorum</name>
    <dbReference type="NCBI Taxonomy" id="3041258"/>
    <lineage>
        <taxon>Bacteria</taxon>
        <taxon>Pseudomonadati</taxon>
        <taxon>Verrucomicrobiota</taxon>
        <taxon>Opitutia</taxon>
        <taxon>Puniceicoccales</taxon>
        <taxon>Coraliomargaritaceae</taxon>
        <taxon>Thalassobacterium</taxon>
    </lineage>
</organism>
<dbReference type="RefSeq" id="WP_308984180.1">
    <property type="nucleotide sequence ID" value="NZ_JARXIC010000005.1"/>
</dbReference>
<evidence type="ECO:0000313" key="3">
    <source>
        <dbReference type="Proteomes" id="UP001243717"/>
    </source>
</evidence>
<evidence type="ECO:0000259" key="1">
    <source>
        <dbReference type="Pfam" id="PF17389"/>
    </source>
</evidence>
<name>A0ABU1AFU5_9BACT</name>
<dbReference type="GO" id="GO:0016798">
    <property type="term" value="F:hydrolase activity, acting on glycosyl bonds"/>
    <property type="evidence" value="ECO:0007669"/>
    <property type="project" value="UniProtKB-KW"/>
</dbReference>
<evidence type="ECO:0000313" key="2">
    <source>
        <dbReference type="EMBL" id="MDQ8193697.1"/>
    </source>
</evidence>
<dbReference type="InterPro" id="IPR008928">
    <property type="entry name" value="6-hairpin_glycosidase_sf"/>
</dbReference>
<feature type="domain" description="Alpha-L-rhamnosidase six-hairpin glycosidase" evidence="1">
    <location>
        <begin position="395"/>
        <end position="450"/>
    </location>
</feature>
<dbReference type="InterPro" id="IPR012341">
    <property type="entry name" value="6hp_glycosidase-like_sf"/>
</dbReference>
<keyword evidence="2" id="KW-0326">Glycosidase</keyword>
<protein>
    <submittedName>
        <fullName evidence="2">Trehalase family glycosidase</fullName>
    </submittedName>
</protein>